<feature type="region of interest" description="Disordered" evidence="7">
    <location>
        <begin position="1"/>
        <end position="24"/>
    </location>
</feature>
<dbReference type="HOGENOM" id="CLU_023915_3_0_11"/>
<accession>X5DXS7</accession>
<dbReference type="KEGG" id="cgy:CGLY_14780"/>
<dbReference type="eggNOG" id="COG1835">
    <property type="taxonomic scope" value="Bacteria"/>
</dbReference>
<evidence type="ECO:0000313" key="11">
    <source>
        <dbReference type="Proteomes" id="UP000023703"/>
    </source>
</evidence>
<evidence type="ECO:0000256" key="5">
    <source>
        <dbReference type="ARBA" id="ARBA00022989"/>
    </source>
</evidence>
<dbReference type="STRING" id="1404245.CGLY_14780"/>
<reference evidence="10 11" key="1">
    <citation type="journal article" date="2015" name="Int. J. Syst. Evol. Microbiol.">
        <title>Revisiting Corynebacterium glyciniphilum (ex Kubota et al., 1972) sp. nov., nom. rev., isolated from putrefied banana.</title>
        <authorList>
            <person name="Al-Dilaimi A."/>
            <person name="Bednarz H."/>
            <person name="Lomker A."/>
            <person name="Niehaus K."/>
            <person name="Kalinowski J."/>
            <person name="Ruckert C."/>
        </authorList>
    </citation>
    <scope>NUCLEOTIDE SEQUENCE [LARGE SCALE GENOMIC DNA]</scope>
    <source>
        <strain evidence="10">AJ 3170</strain>
    </source>
</reference>
<feature type="transmembrane region" description="Helical" evidence="8">
    <location>
        <begin position="143"/>
        <end position="161"/>
    </location>
</feature>
<dbReference type="Proteomes" id="UP000023703">
    <property type="component" value="Chromosome"/>
</dbReference>
<feature type="transmembrane region" description="Helical" evidence="8">
    <location>
        <begin position="168"/>
        <end position="188"/>
    </location>
</feature>
<evidence type="ECO:0000256" key="8">
    <source>
        <dbReference type="SAM" id="Phobius"/>
    </source>
</evidence>
<feature type="transmembrane region" description="Helical" evidence="8">
    <location>
        <begin position="315"/>
        <end position="339"/>
    </location>
</feature>
<keyword evidence="11" id="KW-1185">Reference proteome</keyword>
<dbReference type="GO" id="GO:0005886">
    <property type="term" value="C:plasma membrane"/>
    <property type="evidence" value="ECO:0007669"/>
    <property type="project" value="UniProtKB-SubCell"/>
</dbReference>
<organism evidence="10 11">
    <name type="scientific">Corynebacterium glyciniphilum AJ 3170</name>
    <dbReference type="NCBI Taxonomy" id="1404245"/>
    <lineage>
        <taxon>Bacteria</taxon>
        <taxon>Bacillati</taxon>
        <taxon>Actinomycetota</taxon>
        <taxon>Actinomycetes</taxon>
        <taxon>Mycobacteriales</taxon>
        <taxon>Corynebacteriaceae</taxon>
        <taxon>Corynebacterium</taxon>
    </lineage>
</organism>
<evidence type="ECO:0000313" key="10">
    <source>
        <dbReference type="EMBL" id="AHW65392.1"/>
    </source>
</evidence>
<dbReference type="OrthoDB" id="3746662at2"/>
<dbReference type="AlphaFoldDB" id="X5DXS7"/>
<protein>
    <submittedName>
        <fullName evidence="10">Putative membrane protein</fullName>
    </submittedName>
</protein>
<evidence type="ECO:0000256" key="4">
    <source>
        <dbReference type="ARBA" id="ARBA00022692"/>
    </source>
</evidence>
<keyword evidence="3" id="KW-1003">Cell membrane</keyword>
<keyword evidence="6 8" id="KW-0472">Membrane</keyword>
<feature type="domain" description="Acyltransferase 3" evidence="9">
    <location>
        <begin position="27"/>
        <end position="334"/>
    </location>
</feature>
<dbReference type="GO" id="GO:0016413">
    <property type="term" value="F:O-acetyltransferase activity"/>
    <property type="evidence" value="ECO:0007669"/>
    <property type="project" value="TreeGrafter"/>
</dbReference>
<evidence type="ECO:0000256" key="7">
    <source>
        <dbReference type="SAM" id="MobiDB-lite"/>
    </source>
</evidence>
<dbReference type="InterPro" id="IPR002656">
    <property type="entry name" value="Acyl_transf_3_dom"/>
</dbReference>
<sequence>MTSNKIRQETAVAPGRASSPPSRNLPVDTLRGVACLLLVSFHVIGYDTTDGLHVTDDSALRYYTDSVDYLRMPLFTLLSGLVYAWRPLHAPGDYLTFMGKKVRRLLVPYVIFVPAIGVTQVYLDGTNTARELEPVHWLLYSLSPYWFLLTTFWLFAVIALLDSRSLLSSRLSVALAFCLSLVVVLVAHTEQFRFLQVGQALTLAPFFLAGLALSRFSLIPSTRTTRWAWTAVLATVAVAVQLSLTGRMPGVDGAFNSRHSLVGISLGILFPLVFLGWHLSNRPLAWIGGYSSGIFLLHSFAIGAVRVVFSAAGVTATPVLLVTLTLGGVGLSILGVTVLRRVRVGQVILGEKPRARRTGKGSS</sequence>
<keyword evidence="5 8" id="KW-1133">Transmembrane helix</keyword>
<proteinExistence type="inferred from homology"/>
<evidence type="ECO:0000256" key="6">
    <source>
        <dbReference type="ARBA" id="ARBA00023136"/>
    </source>
</evidence>
<feature type="transmembrane region" description="Helical" evidence="8">
    <location>
        <begin position="106"/>
        <end position="123"/>
    </location>
</feature>
<dbReference type="PANTHER" id="PTHR40074:SF2">
    <property type="entry name" value="O-ACETYLTRANSFERASE WECH"/>
    <property type="match status" value="1"/>
</dbReference>
<feature type="transmembrane region" description="Helical" evidence="8">
    <location>
        <begin position="284"/>
        <end position="309"/>
    </location>
</feature>
<evidence type="ECO:0000256" key="2">
    <source>
        <dbReference type="ARBA" id="ARBA00007400"/>
    </source>
</evidence>
<keyword evidence="4 8" id="KW-0812">Transmembrane</keyword>
<dbReference type="PANTHER" id="PTHR40074">
    <property type="entry name" value="O-ACETYLTRANSFERASE WECH"/>
    <property type="match status" value="1"/>
</dbReference>
<dbReference type="RefSeq" id="WP_038550412.1">
    <property type="nucleotide sequence ID" value="NZ_CP006842.1"/>
</dbReference>
<dbReference type="Pfam" id="PF01757">
    <property type="entry name" value="Acyl_transf_3"/>
    <property type="match status" value="1"/>
</dbReference>
<dbReference type="GO" id="GO:0009246">
    <property type="term" value="P:enterobacterial common antigen biosynthetic process"/>
    <property type="evidence" value="ECO:0007669"/>
    <property type="project" value="TreeGrafter"/>
</dbReference>
<gene>
    <name evidence="10" type="ORF">CGLY_14780</name>
</gene>
<comment type="subcellular location">
    <subcellularLocation>
        <location evidence="1">Cell membrane</location>
        <topology evidence="1">Multi-pass membrane protein</topology>
    </subcellularLocation>
</comment>
<name>X5DXS7_9CORY</name>
<feature type="transmembrane region" description="Helical" evidence="8">
    <location>
        <begin position="259"/>
        <end position="277"/>
    </location>
</feature>
<feature type="transmembrane region" description="Helical" evidence="8">
    <location>
        <begin position="194"/>
        <end position="214"/>
    </location>
</feature>
<feature type="transmembrane region" description="Helical" evidence="8">
    <location>
        <begin position="226"/>
        <end position="244"/>
    </location>
</feature>
<evidence type="ECO:0000259" key="9">
    <source>
        <dbReference type="Pfam" id="PF01757"/>
    </source>
</evidence>
<comment type="similarity">
    <text evidence="2">Belongs to the acyltransferase 3 family.</text>
</comment>
<evidence type="ECO:0000256" key="1">
    <source>
        <dbReference type="ARBA" id="ARBA00004651"/>
    </source>
</evidence>
<evidence type="ECO:0000256" key="3">
    <source>
        <dbReference type="ARBA" id="ARBA00022475"/>
    </source>
</evidence>
<dbReference type="EMBL" id="CP006842">
    <property type="protein sequence ID" value="AHW65392.1"/>
    <property type="molecule type" value="Genomic_DNA"/>
</dbReference>